<sequence length="577" mass="64847">MKGIVWSLRFLSQYRFLILLGVLAAFIAGCAYSIYPWTLKILLDDVISKQNIGLLLPITLALLGTVIVSSSMELVQTYIFTKSAQGAINRIRSKLFTRMLQLPISFIREKSPGELLSYYVNDINQINVIYTSFITGTVASLTQIILQFGFLFYMNVPLTLLTILFIPLYFFNHKYFKKTISSSADDMQKSNDNSIQLLQEGLTNIREVKIYDANRSMSNKLKVAFQDVLTKSVRNTLLTESNFHLSNVITFGTRYIIYGFGAYLTLTGSMTMGELIAFVTFQTTLFNPIARFLNIVSKVHNAEVITGRLLTFFKDTEDMIEKSGSVKRDLQGHFTLKDVTYQYPNKVDPVLQKISLEIKPARITAIVGPSGGGKTTLFHIIAGYYGVEKGIVEVDGIALKDLDLSCFRSQVGVVFQDIVLFNTSVKDNIKLSKPDATDEEVIYAAKLAFSHDFIQNLPDQYETLVGNNGVKLSGGQRQRIALARVFLQNPKILILDEPTSALDSESETEIHTALNHLMEDRTTIIVTHNMAIASKADHIIFIHQGKVIEQGSHQELVNHDGIYVKLFNNQRSEYVSM</sequence>
<keyword evidence="6 8" id="KW-1133">Transmembrane helix</keyword>
<dbReference type="GO" id="GO:0015421">
    <property type="term" value="F:ABC-type oligopeptide transporter activity"/>
    <property type="evidence" value="ECO:0007669"/>
    <property type="project" value="TreeGrafter"/>
</dbReference>
<dbReference type="PANTHER" id="PTHR43394:SF1">
    <property type="entry name" value="ATP-BINDING CASSETTE SUB-FAMILY B MEMBER 10, MITOCHONDRIAL"/>
    <property type="match status" value="1"/>
</dbReference>
<dbReference type="InterPro" id="IPR017871">
    <property type="entry name" value="ABC_transporter-like_CS"/>
</dbReference>
<dbReference type="PANTHER" id="PTHR43394">
    <property type="entry name" value="ATP-DEPENDENT PERMEASE MDL1, MITOCHONDRIAL"/>
    <property type="match status" value="1"/>
</dbReference>
<comment type="subcellular location">
    <subcellularLocation>
        <location evidence="1">Cell membrane</location>
        <topology evidence="1">Multi-pass membrane protein</topology>
    </subcellularLocation>
</comment>
<dbReference type="Proteomes" id="UP001238450">
    <property type="component" value="Unassembled WGS sequence"/>
</dbReference>
<feature type="domain" description="ABC transmembrane type-1" evidence="10">
    <location>
        <begin position="19"/>
        <end position="301"/>
    </location>
</feature>
<dbReference type="Gene3D" id="3.40.50.300">
    <property type="entry name" value="P-loop containing nucleotide triphosphate hydrolases"/>
    <property type="match status" value="1"/>
</dbReference>
<accession>A0AAJ1WTF0</accession>
<feature type="transmembrane region" description="Helical" evidence="8">
    <location>
        <begin position="128"/>
        <end position="146"/>
    </location>
</feature>
<evidence type="ECO:0000313" key="12">
    <source>
        <dbReference type="Proteomes" id="UP001238450"/>
    </source>
</evidence>
<dbReference type="InterPro" id="IPR003593">
    <property type="entry name" value="AAA+_ATPase"/>
</dbReference>
<evidence type="ECO:0000256" key="2">
    <source>
        <dbReference type="ARBA" id="ARBA00005417"/>
    </source>
</evidence>
<evidence type="ECO:0000256" key="7">
    <source>
        <dbReference type="ARBA" id="ARBA00023136"/>
    </source>
</evidence>
<dbReference type="InterPro" id="IPR036640">
    <property type="entry name" value="ABC1_TM_sf"/>
</dbReference>
<dbReference type="EC" id="3.6.3.-" evidence="11"/>
<dbReference type="SUPFAM" id="SSF52540">
    <property type="entry name" value="P-loop containing nucleoside triphosphate hydrolases"/>
    <property type="match status" value="1"/>
</dbReference>
<dbReference type="PROSITE" id="PS50929">
    <property type="entry name" value="ABC_TM1F"/>
    <property type="match status" value="1"/>
</dbReference>
<dbReference type="AlphaFoldDB" id="A0AAJ1WTF0"/>
<evidence type="ECO:0000313" key="11">
    <source>
        <dbReference type="EMBL" id="MDQ0417973.1"/>
    </source>
</evidence>
<evidence type="ECO:0000256" key="3">
    <source>
        <dbReference type="ARBA" id="ARBA00022692"/>
    </source>
</evidence>
<dbReference type="InterPro" id="IPR011527">
    <property type="entry name" value="ABC1_TM_dom"/>
</dbReference>
<dbReference type="FunFam" id="3.40.50.300:FF:000218">
    <property type="entry name" value="Multidrug ABC transporter ATP-binding protein"/>
    <property type="match status" value="1"/>
</dbReference>
<feature type="domain" description="ABC transporter" evidence="9">
    <location>
        <begin position="334"/>
        <end position="569"/>
    </location>
</feature>
<dbReference type="Gene3D" id="1.20.1560.10">
    <property type="entry name" value="ABC transporter type 1, transmembrane domain"/>
    <property type="match status" value="1"/>
</dbReference>
<dbReference type="GO" id="GO:0005524">
    <property type="term" value="F:ATP binding"/>
    <property type="evidence" value="ECO:0007669"/>
    <property type="project" value="UniProtKB-KW"/>
</dbReference>
<dbReference type="CDD" id="cd07346">
    <property type="entry name" value="ABC_6TM_exporters"/>
    <property type="match status" value="1"/>
</dbReference>
<dbReference type="RefSeq" id="WP_307253319.1">
    <property type="nucleotide sequence ID" value="NZ_JAUSUV010000008.1"/>
</dbReference>
<feature type="transmembrane region" description="Helical" evidence="8">
    <location>
        <begin position="152"/>
        <end position="171"/>
    </location>
</feature>
<dbReference type="GO" id="GO:0005886">
    <property type="term" value="C:plasma membrane"/>
    <property type="evidence" value="ECO:0007669"/>
    <property type="project" value="UniProtKB-SubCell"/>
</dbReference>
<feature type="transmembrane region" description="Helical" evidence="8">
    <location>
        <begin position="55"/>
        <end position="75"/>
    </location>
</feature>
<proteinExistence type="inferred from homology"/>
<keyword evidence="3 8" id="KW-0812">Transmembrane</keyword>
<dbReference type="PROSITE" id="PS50893">
    <property type="entry name" value="ABC_TRANSPORTER_2"/>
    <property type="match status" value="1"/>
</dbReference>
<name>A0AAJ1WTF0_9BACL</name>
<organism evidence="11 12">
    <name type="scientific">Croceifilum oryzae</name>
    <dbReference type="NCBI Taxonomy" id="1553429"/>
    <lineage>
        <taxon>Bacteria</taxon>
        <taxon>Bacillati</taxon>
        <taxon>Bacillota</taxon>
        <taxon>Bacilli</taxon>
        <taxon>Bacillales</taxon>
        <taxon>Thermoactinomycetaceae</taxon>
        <taxon>Croceifilum</taxon>
    </lineage>
</organism>
<feature type="transmembrane region" description="Helical" evidence="8">
    <location>
        <begin position="255"/>
        <end position="281"/>
    </location>
</feature>
<protein>
    <submittedName>
        <fullName evidence="11">Subfamily B ATP-binding cassette protein MsbA</fullName>
        <ecNumber evidence="11">3.6.3.-</ecNumber>
    </submittedName>
</protein>
<keyword evidence="5 11" id="KW-0067">ATP-binding</keyword>
<dbReference type="SMART" id="SM00382">
    <property type="entry name" value="AAA"/>
    <property type="match status" value="1"/>
</dbReference>
<comment type="caution">
    <text evidence="11">The sequence shown here is derived from an EMBL/GenBank/DDBJ whole genome shotgun (WGS) entry which is preliminary data.</text>
</comment>
<reference evidence="11 12" key="1">
    <citation type="submission" date="2023-07" db="EMBL/GenBank/DDBJ databases">
        <title>Genomic Encyclopedia of Type Strains, Phase IV (KMG-IV): sequencing the most valuable type-strain genomes for metagenomic binning, comparative biology and taxonomic classification.</title>
        <authorList>
            <person name="Goeker M."/>
        </authorList>
    </citation>
    <scope>NUCLEOTIDE SEQUENCE [LARGE SCALE GENOMIC DNA]</scope>
    <source>
        <strain evidence="11 12">DSM 46876</strain>
    </source>
</reference>
<dbReference type="Pfam" id="PF00005">
    <property type="entry name" value="ABC_tran"/>
    <property type="match status" value="1"/>
</dbReference>
<evidence type="ECO:0000259" key="10">
    <source>
        <dbReference type="PROSITE" id="PS50929"/>
    </source>
</evidence>
<evidence type="ECO:0000256" key="5">
    <source>
        <dbReference type="ARBA" id="ARBA00022840"/>
    </source>
</evidence>
<dbReference type="InterPro" id="IPR039421">
    <property type="entry name" value="Type_1_exporter"/>
</dbReference>
<evidence type="ECO:0000256" key="4">
    <source>
        <dbReference type="ARBA" id="ARBA00022741"/>
    </source>
</evidence>
<keyword evidence="4" id="KW-0547">Nucleotide-binding</keyword>
<feature type="transmembrane region" description="Helical" evidence="8">
    <location>
        <begin position="16"/>
        <end position="35"/>
    </location>
</feature>
<dbReference type="PROSITE" id="PS00211">
    <property type="entry name" value="ABC_TRANSPORTER_1"/>
    <property type="match status" value="1"/>
</dbReference>
<evidence type="ECO:0000259" key="9">
    <source>
        <dbReference type="PROSITE" id="PS50893"/>
    </source>
</evidence>
<dbReference type="InterPro" id="IPR027417">
    <property type="entry name" value="P-loop_NTPase"/>
</dbReference>
<keyword evidence="11" id="KW-0378">Hydrolase</keyword>
<dbReference type="InterPro" id="IPR003439">
    <property type="entry name" value="ABC_transporter-like_ATP-bd"/>
</dbReference>
<evidence type="ECO:0000256" key="8">
    <source>
        <dbReference type="SAM" id="Phobius"/>
    </source>
</evidence>
<dbReference type="GO" id="GO:0016887">
    <property type="term" value="F:ATP hydrolysis activity"/>
    <property type="evidence" value="ECO:0007669"/>
    <property type="project" value="InterPro"/>
</dbReference>
<evidence type="ECO:0000256" key="1">
    <source>
        <dbReference type="ARBA" id="ARBA00004651"/>
    </source>
</evidence>
<keyword evidence="7 8" id="KW-0472">Membrane</keyword>
<comment type="similarity">
    <text evidence="2">Belongs to the ABC transporter superfamily.</text>
</comment>
<evidence type="ECO:0000256" key="6">
    <source>
        <dbReference type="ARBA" id="ARBA00022989"/>
    </source>
</evidence>
<keyword evidence="12" id="KW-1185">Reference proteome</keyword>
<dbReference type="EMBL" id="JAUSUV010000008">
    <property type="protein sequence ID" value="MDQ0417973.1"/>
    <property type="molecule type" value="Genomic_DNA"/>
</dbReference>
<dbReference type="SUPFAM" id="SSF90123">
    <property type="entry name" value="ABC transporter transmembrane region"/>
    <property type="match status" value="1"/>
</dbReference>
<dbReference type="PROSITE" id="PS51257">
    <property type="entry name" value="PROKAR_LIPOPROTEIN"/>
    <property type="match status" value="1"/>
</dbReference>
<gene>
    <name evidence="11" type="ORF">J2Z48_002157</name>
</gene>
<dbReference type="Pfam" id="PF00664">
    <property type="entry name" value="ABC_membrane"/>
    <property type="match status" value="1"/>
</dbReference>